<evidence type="ECO:0000313" key="2">
    <source>
        <dbReference type="EMBL" id="MBB6636843.1"/>
    </source>
</evidence>
<protein>
    <submittedName>
        <fullName evidence="2">GNAT family N-acetyltransferase</fullName>
    </submittedName>
</protein>
<dbReference type="GO" id="GO:0016747">
    <property type="term" value="F:acyltransferase activity, transferring groups other than amino-acyl groups"/>
    <property type="evidence" value="ECO:0007669"/>
    <property type="project" value="InterPro"/>
</dbReference>
<dbReference type="SUPFAM" id="SSF55729">
    <property type="entry name" value="Acyl-CoA N-acyltransferases (Nat)"/>
    <property type="match status" value="1"/>
</dbReference>
<evidence type="ECO:0000313" key="3">
    <source>
        <dbReference type="Proteomes" id="UP000535838"/>
    </source>
</evidence>
<dbReference type="CDD" id="cd04301">
    <property type="entry name" value="NAT_SF"/>
    <property type="match status" value="1"/>
</dbReference>
<name>A0A841SX69_9BACL</name>
<dbReference type="InterPro" id="IPR016181">
    <property type="entry name" value="Acyl_CoA_acyltransferase"/>
</dbReference>
<sequence>MNLHLRSATEHDLDLLAEMNKHLIEDEGSANPMNLAELRQRMLEWLRTPGWKVDLLANEDEVVGYALYFYKNNPYDPDRREAYLRQYFIRRGYRKKGYGLKGIELLKETRFQGIRTIEIDVLDANLSGKSFWRNAGFLPYAINMKREI</sequence>
<dbReference type="Gene3D" id="3.40.630.30">
    <property type="match status" value="1"/>
</dbReference>
<reference evidence="2 3" key="1">
    <citation type="submission" date="2020-08" db="EMBL/GenBank/DDBJ databases">
        <title>Cohnella phylogeny.</title>
        <authorList>
            <person name="Dunlap C."/>
        </authorList>
    </citation>
    <scope>NUCLEOTIDE SEQUENCE [LARGE SCALE GENOMIC DNA]</scope>
    <source>
        <strain evidence="2 3">DSM 25241</strain>
    </source>
</reference>
<proteinExistence type="predicted"/>
<dbReference type="Proteomes" id="UP000535838">
    <property type="component" value="Unassembled WGS sequence"/>
</dbReference>
<dbReference type="EMBL" id="JACJVQ010000019">
    <property type="protein sequence ID" value="MBB6636843.1"/>
    <property type="molecule type" value="Genomic_DNA"/>
</dbReference>
<dbReference type="Pfam" id="PF00583">
    <property type="entry name" value="Acetyltransf_1"/>
    <property type="match status" value="1"/>
</dbReference>
<keyword evidence="2" id="KW-0808">Transferase</keyword>
<dbReference type="AlphaFoldDB" id="A0A841SX69"/>
<keyword evidence="3" id="KW-1185">Reference proteome</keyword>
<organism evidence="2 3">
    <name type="scientific">Cohnella thailandensis</name>
    <dbReference type="NCBI Taxonomy" id="557557"/>
    <lineage>
        <taxon>Bacteria</taxon>
        <taxon>Bacillati</taxon>
        <taxon>Bacillota</taxon>
        <taxon>Bacilli</taxon>
        <taxon>Bacillales</taxon>
        <taxon>Paenibacillaceae</taxon>
        <taxon>Cohnella</taxon>
    </lineage>
</organism>
<gene>
    <name evidence="2" type="ORF">H7B67_22175</name>
</gene>
<feature type="domain" description="N-acetyltransferase" evidence="1">
    <location>
        <begin position="3"/>
        <end position="148"/>
    </location>
</feature>
<comment type="caution">
    <text evidence="2">The sequence shown here is derived from an EMBL/GenBank/DDBJ whole genome shotgun (WGS) entry which is preliminary data.</text>
</comment>
<dbReference type="PROSITE" id="PS51186">
    <property type="entry name" value="GNAT"/>
    <property type="match status" value="1"/>
</dbReference>
<dbReference type="InterPro" id="IPR000182">
    <property type="entry name" value="GNAT_dom"/>
</dbReference>
<accession>A0A841SX69</accession>
<evidence type="ECO:0000259" key="1">
    <source>
        <dbReference type="PROSITE" id="PS51186"/>
    </source>
</evidence>
<dbReference type="RefSeq" id="WP_185122044.1">
    <property type="nucleotide sequence ID" value="NZ_JACJVQ010000019.1"/>
</dbReference>